<comment type="caution">
    <text evidence="3">The sequence shown here is derived from an EMBL/GenBank/DDBJ whole genome shotgun (WGS) entry which is preliminary data.</text>
</comment>
<evidence type="ECO:0000313" key="4">
    <source>
        <dbReference type="Proteomes" id="UP001159363"/>
    </source>
</evidence>
<sequence length="143" mass="16054">MPKHKALSLRDKVKVIEAHEKEKVPPKQLVVCFNCGKTQIYETIKNEDKILQGWFKGTAGQIKRLNARSTVNEDINSTTWELFVACRANRVLVSGPLIQEQDLQLQMAGLKVSEIATILSGVVYVVKLKQLIQRLLANGNKLS</sequence>
<gene>
    <name evidence="3" type="ORF">PR048_033596</name>
</gene>
<dbReference type="InterPro" id="IPR007889">
    <property type="entry name" value="HTH_Psq"/>
</dbReference>
<dbReference type="SUPFAM" id="SSF46689">
    <property type="entry name" value="Homeodomain-like"/>
    <property type="match status" value="1"/>
</dbReference>
<organism evidence="3 4">
    <name type="scientific">Dryococelus australis</name>
    <dbReference type="NCBI Taxonomy" id="614101"/>
    <lineage>
        <taxon>Eukaryota</taxon>
        <taxon>Metazoa</taxon>
        <taxon>Ecdysozoa</taxon>
        <taxon>Arthropoda</taxon>
        <taxon>Hexapoda</taxon>
        <taxon>Insecta</taxon>
        <taxon>Pterygota</taxon>
        <taxon>Neoptera</taxon>
        <taxon>Polyneoptera</taxon>
        <taxon>Phasmatodea</taxon>
        <taxon>Verophasmatodea</taxon>
        <taxon>Anareolatae</taxon>
        <taxon>Phasmatidae</taxon>
        <taxon>Eurycanthinae</taxon>
        <taxon>Dryococelus</taxon>
    </lineage>
</organism>
<proteinExistence type="predicted"/>
<accession>A0ABQ9G1Z0</accession>
<dbReference type="InterPro" id="IPR009057">
    <property type="entry name" value="Homeodomain-like_sf"/>
</dbReference>
<dbReference type="Proteomes" id="UP001159363">
    <property type="component" value="Chromosome 16"/>
</dbReference>
<comment type="subcellular location">
    <subcellularLocation>
        <location evidence="1">Nucleus</location>
    </subcellularLocation>
</comment>
<keyword evidence="4" id="KW-1185">Reference proteome</keyword>
<dbReference type="EMBL" id="JARBHB010000017">
    <property type="protein sequence ID" value="KAJ8866072.1"/>
    <property type="molecule type" value="Genomic_DNA"/>
</dbReference>
<evidence type="ECO:0000313" key="3">
    <source>
        <dbReference type="EMBL" id="KAJ8866072.1"/>
    </source>
</evidence>
<feature type="domain" description="HTH psq-type" evidence="2">
    <location>
        <begin position="3"/>
        <end position="52"/>
    </location>
</feature>
<dbReference type="PANTHER" id="PTHR19303">
    <property type="entry name" value="TRANSPOSON"/>
    <property type="match status" value="1"/>
</dbReference>
<evidence type="ECO:0000256" key="1">
    <source>
        <dbReference type="ARBA" id="ARBA00004123"/>
    </source>
</evidence>
<dbReference type="Gene3D" id="1.10.10.60">
    <property type="entry name" value="Homeodomain-like"/>
    <property type="match status" value="1"/>
</dbReference>
<protein>
    <recommendedName>
        <fullName evidence="2">HTH psq-type domain-containing protein</fullName>
    </recommendedName>
</protein>
<dbReference type="InterPro" id="IPR050863">
    <property type="entry name" value="CenT-Element_Derived"/>
</dbReference>
<dbReference type="Pfam" id="PF04218">
    <property type="entry name" value="CENP-B_N"/>
    <property type="match status" value="1"/>
</dbReference>
<reference evidence="3 4" key="1">
    <citation type="submission" date="2023-02" db="EMBL/GenBank/DDBJ databases">
        <title>LHISI_Scaffold_Assembly.</title>
        <authorList>
            <person name="Stuart O.P."/>
            <person name="Cleave R."/>
            <person name="Magrath M.J.L."/>
            <person name="Mikheyev A.S."/>
        </authorList>
    </citation>
    <scope>NUCLEOTIDE SEQUENCE [LARGE SCALE GENOMIC DNA]</scope>
    <source>
        <strain evidence="3">Daus_M_001</strain>
        <tissue evidence="3">Leg muscle</tissue>
    </source>
</reference>
<evidence type="ECO:0000259" key="2">
    <source>
        <dbReference type="Pfam" id="PF04218"/>
    </source>
</evidence>
<dbReference type="PANTHER" id="PTHR19303:SF73">
    <property type="entry name" value="PROTEIN PDC2"/>
    <property type="match status" value="1"/>
</dbReference>
<name>A0ABQ9G1Z0_9NEOP</name>